<comment type="caution">
    <text evidence="3">The sequence shown here is derived from an EMBL/GenBank/DDBJ whole genome shotgun (WGS) entry which is preliminary data.</text>
</comment>
<dbReference type="InterPro" id="IPR000648">
    <property type="entry name" value="Oxysterol-bd"/>
</dbReference>
<dbReference type="EMBL" id="JAPDRK010000014">
    <property type="protein sequence ID" value="KAJ9606249.1"/>
    <property type="molecule type" value="Genomic_DNA"/>
</dbReference>
<dbReference type="InterPro" id="IPR018494">
    <property type="entry name" value="Oxysterol-bd_CS"/>
</dbReference>
<dbReference type="PANTHER" id="PTHR10972">
    <property type="entry name" value="OXYSTEROL-BINDING PROTEIN-RELATED"/>
    <property type="match status" value="1"/>
</dbReference>
<dbReference type="Proteomes" id="UP001172673">
    <property type="component" value="Unassembled WGS sequence"/>
</dbReference>
<dbReference type="PANTHER" id="PTHR10972:SF92">
    <property type="entry name" value="OXYSTEROL BINDING PROTEIN"/>
    <property type="match status" value="1"/>
</dbReference>
<dbReference type="PROSITE" id="PS01013">
    <property type="entry name" value="OSBP"/>
    <property type="match status" value="1"/>
</dbReference>
<dbReference type="GO" id="GO:0016020">
    <property type="term" value="C:membrane"/>
    <property type="evidence" value="ECO:0007669"/>
    <property type="project" value="TreeGrafter"/>
</dbReference>
<dbReference type="InterPro" id="IPR037239">
    <property type="entry name" value="OSBP_sf"/>
</dbReference>
<dbReference type="Gene3D" id="1.10.287.2720">
    <property type="match status" value="1"/>
</dbReference>
<dbReference type="SUPFAM" id="SSF144000">
    <property type="entry name" value="Oxysterol-binding protein-like"/>
    <property type="match status" value="1"/>
</dbReference>
<name>A0AA39CFE3_9EURO</name>
<dbReference type="Pfam" id="PF01237">
    <property type="entry name" value="Oxysterol_BP"/>
    <property type="match status" value="2"/>
</dbReference>
<dbReference type="Gene3D" id="3.30.70.3490">
    <property type="match status" value="1"/>
</dbReference>
<dbReference type="AlphaFoldDB" id="A0AA39CFE3"/>
<evidence type="ECO:0000313" key="3">
    <source>
        <dbReference type="EMBL" id="KAJ9606249.1"/>
    </source>
</evidence>
<dbReference type="GO" id="GO:0008142">
    <property type="term" value="F:oxysterol binding"/>
    <property type="evidence" value="ECO:0007669"/>
    <property type="project" value="TreeGrafter"/>
</dbReference>
<gene>
    <name evidence="3" type="primary">KES1</name>
    <name evidence="3" type="ORF">H2200_009210</name>
</gene>
<protein>
    <submittedName>
        <fullName evidence="3">Oxysterol binding protein</fullName>
    </submittedName>
</protein>
<evidence type="ECO:0000256" key="1">
    <source>
        <dbReference type="ARBA" id="ARBA00008842"/>
    </source>
</evidence>
<reference evidence="3" key="1">
    <citation type="submission" date="2022-10" db="EMBL/GenBank/DDBJ databases">
        <title>Culturing micro-colonial fungi from biological soil crusts in the Mojave desert and describing Neophaeococcomyces mojavensis, and introducing the new genera and species Taxawa tesnikishii.</title>
        <authorList>
            <person name="Kurbessoian T."/>
            <person name="Stajich J.E."/>
        </authorList>
    </citation>
    <scope>NUCLEOTIDE SEQUENCE</scope>
    <source>
        <strain evidence="3">TK_41</strain>
    </source>
</reference>
<comment type="similarity">
    <text evidence="1 2">Belongs to the OSBP family.</text>
</comment>
<evidence type="ECO:0000313" key="4">
    <source>
        <dbReference type="Proteomes" id="UP001172673"/>
    </source>
</evidence>
<organism evidence="3 4">
    <name type="scientific">Cladophialophora chaetospira</name>
    <dbReference type="NCBI Taxonomy" id="386627"/>
    <lineage>
        <taxon>Eukaryota</taxon>
        <taxon>Fungi</taxon>
        <taxon>Dikarya</taxon>
        <taxon>Ascomycota</taxon>
        <taxon>Pezizomycotina</taxon>
        <taxon>Eurotiomycetes</taxon>
        <taxon>Chaetothyriomycetidae</taxon>
        <taxon>Chaetothyriales</taxon>
        <taxon>Herpotrichiellaceae</taxon>
        <taxon>Cladophialophora</taxon>
    </lineage>
</organism>
<evidence type="ECO:0000256" key="2">
    <source>
        <dbReference type="RuleBase" id="RU003844"/>
    </source>
</evidence>
<dbReference type="Gene3D" id="2.40.160.120">
    <property type="match status" value="1"/>
</dbReference>
<accession>A0AA39CFE3</accession>
<sequence>MTKIDSDMHGDDATPIPPSRLAEFFAFIKSARSFKGDLSGIAAPAFILSPISLTEFPSYYCEDPSLFIAPSKQQTPALRCLAVLQWYLRTLRAHWVRRRGMKKKPLNPILGELFLGHWEDEGNGRTELLVEQVSHHPPITAYRIRNEKHGVTMEGYHLQKTFFRGRPCIERIGQMILHLDAFEEDYLITLPGVHLEGLIPPPPYPELEGKSFIVGSNGLMAEVDYSGRGWLRGKKNSFHAKVYQQEQPKTNLFTLEGQWSGGEIKVHDSSGKRLDRVDTEKELQLPSIVLKPIEEQDQLESRRVWHKVAVAIEKGDLGVASREKNKLEEDQRILRKKEKAEGLEWQPRYFEPGEWEVAERLLSKIGKDIRRDDTKGIWRWNGEQQKCS</sequence>
<keyword evidence="4" id="KW-1185">Reference proteome</keyword>
<dbReference type="GO" id="GO:0005829">
    <property type="term" value="C:cytosol"/>
    <property type="evidence" value="ECO:0007669"/>
    <property type="project" value="TreeGrafter"/>
</dbReference>
<proteinExistence type="inferred from homology"/>